<gene>
    <name evidence="7" type="ORF">GH984_09040</name>
</gene>
<dbReference type="PANTHER" id="PTHR30329">
    <property type="entry name" value="STATOR ELEMENT OF FLAGELLAR MOTOR COMPLEX"/>
    <property type="match status" value="1"/>
</dbReference>
<organism evidence="7 8">
    <name type="scientific">Spiribacter salilacus</name>
    <dbReference type="NCBI Taxonomy" id="2664894"/>
    <lineage>
        <taxon>Bacteria</taxon>
        <taxon>Pseudomonadati</taxon>
        <taxon>Pseudomonadota</taxon>
        <taxon>Gammaproteobacteria</taxon>
        <taxon>Chromatiales</taxon>
        <taxon>Ectothiorhodospiraceae</taxon>
        <taxon>Spiribacter</taxon>
    </lineage>
</organism>
<dbReference type="Proteomes" id="UP000433788">
    <property type="component" value="Unassembled WGS sequence"/>
</dbReference>
<dbReference type="InterPro" id="IPR050330">
    <property type="entry name" value="Bact_OuterMem_StrucFunc"/>
</dbReference>
<keyword evidence="8" id="KW-1185">Reference proteome</keyword>
<feature type="chain" id="PRO_5026649954" evidence="5">
    <location>
        <begin position="24"/>
        <end position="202"/>
    </location>
</feature>
<dbReference type="Gene3D" id="3.30.1330.60">
    <property type="entry name" value="OmpA-like domain"/>
    <property type="match status" value="1"/>
</dbReference>
<evidence type="ECO:0000259" key="6">
    <source>
        <dbReference type="PROSITE" id="PS51123"/>
    </source>
</evidence>
<proteinExistence type="predicted"/>
<dbReference type="PROSITE" id="PS51123">
    <property type="entry name" value="OMPA_2"/>
    <property type="match status" value="1"/>
</dbReference>
<dbReference type="Pfam" id="PF00691">
    <property type="entry name" value="OmpA"/>
    <property type="match status" value="1"/>
</dbReference>
<evidence type="ECO:0000256" key="3">
    <source>
        <dbReference type="ARBA" id="ARBA00023237"/>
    </source>
</evidence>
<feature type="signal peptide" evidence="5">
    <location>
        <begin position="1"/>
        <end position="23"/>
    </location>
</feature>
<reference evidence="7 8" key="1">
    <citation type="submission" date="2019-11" db="EMBL/GenBank/DDBJ databases">
        <authorList>
            <person name="Zhang X.Y."/>
        </authorList>
    </citation>
    <scope>NUCLEOTIDE SEQUENCE [LARGE SCALE GENOMIC DNA]</scope>
    <source>
        <strain evidence="7 8">C176</strain>
    </source>
</reference>
<keyword evidence="5" id="KW-0732">Signal</keyword>
<evidence type="ECO:0000256" key="2">
    <source>
        <dbReference type="ARBA" id="ARBA00023136"/>
    </source>
</evidence>
<evidence type="ECO:0000256" key="1">
    <source>
        <dbReference type="ARBA" id="ARBA00004442"/>
    </source>
</evidence>
<dbReference type="PANTHER" id="PTHR30329:SF21">
    <property type="entry name" value="LIPOPROTEIN YIAD-RELATED"/>
    <property type="match status" value="1"/>
</dbReference>
<dbReference type="InterPro" id="IPR036737">
    <property type="entry name" value="OmpA-like_sf"/>
</dbReference>
<dbReference type="InterPro" id="IPR006690">
    <property type="entry name" value="OMPA-like_CS"/>
</dbReference>
<evidence type="ECO:0000313" key="8">
    <source>
        <dbReference type="Proteomes" id="UP000433788"/>
    </source>
</evidence>
<dbReference type="RefSeq" id="WP_153719874.1">
    <property type="nucleotide sequence ID" value="NZ_WJPP01000004.1"/>
</dbReference>
<dbReference type="SUPFAM" id="SSF103088">
    <property type="entry name" value="OmpA-like"/>
    <property type="match status" value="1"/>
</dbReference>
<feature type="domain" description="OmpA-like" evidence="6">
    <location>
        <begin position="74"/>
        <end position="200"/>
    </location>
</feature>
<dbReference type="AlphaFoldDB" id="A0A6N7QS81"/>
<keyword evidence="3" id="KW-0998">Cell outer membrane</keyword>
<name>A0A6N7QS81_9GAMM</name>
<accession>A0A6N7QS81</accession>
<protein>
    <submittedName>
        <fullName evidence="7">OmpA family protein</fullName>
    </submittedName>
</protein>
<keyword evidence="2 4" id="KW-0472">Membrane</keyword>
<evidence type="ECO:0000313" key="7">
    <source>
        <dbReference type="EMBL" id="MRH78852.1"/>
    </source>
</evidence>
<evidence type="ECO:0000256" key="4">
    <source>
        <dbReference type="PROSITE-ProRule" id="PRU00473"/>
    </source>
</evidence>
<evidence type="ECO:0000256" key="5">
    <source>
        <dbReference type="SAM" id="SignalP"/>
    </source>
</evidence>
<comment type="caution">
    <text evidence="7">The sequence shown here is derived from an EMBL/GenBank/DDBJ whole genome shotgun (WGS) entry which is preliminary data.</text>
</comment>
<dbReference type="GO" id="GO:0009279">
    <property type="term" value="C:cell outer membrane"/>
    <property type="evidence" value="ECO:0007669"/>
    <property type="project" value="UniProtKB-SubCell"/>
</dbReference>
<dbReference type="InterPro" id="IPR006664">
    <property type="entry name" value="OMP_bac"/>
</dbReference>
<sequence length="202" mass="21503">MKTRILMLSGLVSLVMASAIVSAEQNYDAVWTNPDGVIVRNSDGECVRNHLRSSGPVEACGDPMPVAETTEEPVVEESKELSARALFGFDRSVLTAEGQAAIDDAVAEVGSDWVITAVRVVGHTDQIGTQAYNQNLSEERAAAVANYLEAQPGMANVSITAIGRGMSDPVVQCDSDLSRDALIECLAPNRRATLVMELEPAN</sequence>
<comment type="subcellular location">
    <subcellularLocation>
        <location evidence="1">Cell outer membrane</location>
    </subcellularLocation>
</comment>
<dbReference type="InterPro" id="IPR006665">
    <property type="entry name" value="OmpA-like"/>
</dbReference>
<dbReference type="CDD" id="cd07185">
    <property type="entry name" value="OmpA_C-like"/>
    <property type="match status" value="1"/>
</dbReference>
<dbReference type="PRINTS" id="PR01021">
    <property type="entry name" value="OMPADOMAIN"/>
</dbReference>
<dbReference type="EMBL" id="WJPP01000004">
    <property type="protein sequence ID" value="MRH78852.1"/>
    <property type="molecule type" value="Genomic_DNA"/>
</dbReference>
<dbReference type="PROSITE" id="PS01068">
    <property type="entry name" value="OMPA_1"/>
    <property type="match status" value="1"/>
</dbReference>